<reference evidence="3 4" key="1">
    <citation type="submission" date="2018-05" db="EMBL/GenBank/DDBJ databases">
        <title>Genomic Encyclopedia of Archaeal and Bacterial Type Strains, Phase II (KMG-II): from individual species to whole genera.</title>
        <authorList>
            <person name="Goeker M."/>
        </authorList>
    </citation>
    <scope>NUCLEOTIDE SEQUENCE [LARGE SCALE GENOMIC DNA]</scope>
    <source>
        <strain evidence="3 4">DSM 22214</strain>
    </source>
</reference>
<dbReference type="NCBIfam" id="TIGR02293">
    <property type="entry name" value="TAS_TIGR02293"/>
    <property type="match status" value="1"/>
</dbReference>
<dbReference type="GO" id="GO:0003677">
    <property type="term" value="F:DNA binding"/>
    <property type="evidence" value="ECO:0007669"/>
    <property type="project" value="InterPro"/>
</dbReference>
<dbReference type="Pfam" id="PF09722">
    <property type="entry name" value="Xre_MbcA_ParS_C"/>
    <property type="match status" value="1"/>
</dbReference>
<gene>
    <name evidence="3" type="ORF">LV89_01934</name>
</gene>
<comment type="caution">
    <text evidence="3">The sequence shown here is derived from an EMBL/GenBank/DDBJ whole genome shotgun (WGS) entry which is preliminary data.</text>
</comment>
<feature type="domain" description="Antitoxin Xre/MbcA/ParS-like toxin-binding" evidence="1">
    <location>
        <begin position="81"/>
        <end position="130"/>
    </location>
</feature>
<dbReference type="Pfam" id="PF20432">
    <property type="entry name" value="Xre-like-HTH"/>
    <property type="match status" value="1"/>
</dbReference>
<protein>
    <submittedName>
        <fullName evidence="3">Putative toxin-antitoxin system antitoxin component (TIGR02293 family)</fullName>
    </submittedName>
</protein>
<dbReference type="EMBL" id="QGGO01000008">
    <property type="protein sequence ID" value="PWK27120.1"/>
    <property type="molecule type" value="Genomic_DNA"/>
</dbReference>
<organism evidence="3 4">
    <name type="scientific">Arcicella aurantiaca</name>
    <dbReference type="NCBI Taxonomy" id="591202"/>
    <lineage>
        <taxon>Bacteria</taxon>
        <taxon>Pseudomonadati</taxon>
        <taxon>Bacteroidota</taxon>
        <taxon>Cytophagia</taxon>
        <taxon>Cytophagales</taxon>
        <taxon>Flectobacillaceae</taxon>
        <taxon>Arcicella</taxon>
    </lineage>
</organism>
<dbReference type="InterPro" id="IPR024467">
    <property type="entry name" value="Xre/MbcA/ParS-like_toxin-bd"/>
</dbReference>
<evidence type="ECO:0000259" key="1">
    <source>
        <dbReference type="Pfam" id="PF09722"/>
    </source>
</evidence>
<dbReference type="RefSeq" id="WP_109742685.1">
    <property type="nucleotide sequence ID" value="NZ_QGGO01000008.1"/>
</dbReference>
<dbReference type="InterPro" id="IPR046847">
    <property type="entry name" value="Xre-like_HTH"/>
</dbReference>
<dbReference type="InterPro" id="IPR011979">
    <property type="entry name" value="Antitox_Xre"/>
</dbReference>
<dbReference type="Proteomes" id="UP000245489">
    <property type="component" value="Unassembled WGS sequence"/>
</dbReference>
<keyword evidence="4" id="KW-1185">Reference proteome</keyword>
<evidence type="ECO:0000313" key="3">
    <source>
        <dbReference type="EMBL" id="PWK27120.1"/>
    </source>
</evidence>
<accession>A0A316E9E4</accession>
<dbReference type="AlphaFoldDB" id="A0A316E9E4"/>
<dbReference type="OrthoDB" id="958438at2"/>
<proteinExistence type="predicted"/>
<sequence length="133" mass="15436">MKQPIVLTRLQNPLDLIELSRKGLSRAAVDLVAKKLSLSDREMARILNISERTFHRYTPDTQLDTSSTERLLKLMLLYQHGEEVFANLEDFKPWMRQSMRIFGDKSALDLLDTVTGFEWVDNVLSRIEFGTYS</sequence>
<name>A0A316E9E4_9BACT</name>
<feature type="domain" description="Antitoxin Xre-like helix-turn-helix" evidence="2">
    <location>
        <begin position="15"/>
        <end position="75"/>
    </location>
</feature>
<evidence type="ECO:0000313" key="4">
    <source>
        <dbReference type="Proteomes" id="UP000245489"/>
    </source>
</evidence>
<evidence type="ECO:0000259" key="2">
    <source>
        <dbReference type="Pfam" id="PF20432"/>
    </source>
</evidence>